<proteinExistence type="predicted"/>
<dbReference type="PROSITE" id="PS51186">
    <property type="entry name" value="GNAT"/>
    <property type="match status" value="1"/>
</dbReference>
<evidence type="ECO:0000313" key="2">
    <source>
        <dbReference type="EMBL" id="SFQ49819.1"/>
    </source>
</evidence>
<dbReference type="AlphaFoldDB" id="A0A1I5Z063"/>
<dbReference type="GO" id="GO:0016747">
    <property type="term" value="F:acyltransferase activity, transferring groups other than amino-acyl groups"/>
    <property type="evidence" value="ECO:0007669"/>
    <property type="project" value="InterPro"/>
</dbReference>
<dbReference type="EMBL" id="FOXV01000007">
    <property type="protein sequence ID" value="SFQ49819.1"/>
    <property type="molecule type" value="Genomic_DNA"/>
</dbReference>
<dbReference type="Gene3D" id="3.40.630.30">
    <property type="match status" value="1"/>
</dbReference>
<dbReference type="Proteomes" id="UP000243106">
    <property type="component" value="Unassembled WGS sequence"/>
</dbReference>
<dbReference type="InterPro" id="IPR016181">
    <property type="entry name" value="Acyl_CoA_acyltransferase"/>
</dbReference>
<reference evidence="3" key="1">
    <citation type="submission" date="2016-10" db="EMBL/GenBank/DDBJ databases">
        <authorList>
            <person name="Varghese N."/>
            <person name="Submissions S."/>
        </authorList>
    </citation>
    <scope>NUCLEOTIDE SEQUENCE [LARGE SCALE GENOMIC DNA]</scope>
    <source>
        <strain evidence="3">JCM 10271</strain>
    </source>
</reference>
<dbReference type="InterPro" id="IPR000182">
    <property type="entry name" value="GNAT_dom"/>
</dbReference>
<keyword evidence="3" id="KW-1185">Reference proteome</keyword>
<dbReference type="CDD" id="cd04301">
    <property type="entry name" value="NAT_SF"/>
    <property type="match status" value="1"/>
</dbReference>
<accession>A0A1I5Z063</accession>
<evidence type="ECO:0000259" key="1">
    <source>
        <dbReference type="PROSITE" id="PS51186"/>
    </source>
</evidence>
<organism evidence="2 3">
    <name type="scientific">Roseivivax halotolerans</name>
    <dbReference type="NCBI Taxonomy" id="93684"/>
    <lineage>
        <taxon>Bacteria</taxon>
        <taxon>Pseudomonadati</taxon>
        <taxon>Pseudomonadota</taxon>
        <taxon>Alphaproteobacteria</taxon>
        <taxon>Rhodobacterales</taxon>
        <taxon>Roseobacteraceae</taxon>
        <taxon>Roseivivax</taxon>
    </lineage>
</organism>
<evidence type="ECO:0000313" key="3">
    <source>
        <dbReference type="Proteomes" id="UP000243106"/>
    </source>
</evidence>
<name>A0A1I5Z063_9RHOB</name>
<dbReference type="STRING" id="93684.SAMN05421853_107101"/>
<dbReference type="RefSeq" id="WP_093012053.1">
    <property type="nucleotide sequence ID" value="NZ_FOXV01000007.1"/>
</dbReference>
<feature type="domain" description="N-acetyltransferase" evidence="1">
    <location>
        <begin position="1"/>
        <end position="149"/>
    </location>
</feature>
<dbReference type="Pfam" id="PF13508">
    <property type="entry name" value="Acetyltransf_7"/>
    <property type="match status" value="1"/>
</dbReference>
<gene>
    <name evidence="2" type="ORF">SAMN05421853_107101</name>
</gene>
<dbReference type="SUPFAM" id="SSF55729">
    <property type="entry name" value="Acyl-CoA N-acyltransferases (Nat)"/>
    <property type="match status" value="1"/>
</dbReference>
<protein>
    <submittedName>
        <fullName evidence="2">Putative acetyltransferase</fullName>
    </submittedName>
</protein>
<keyword evidence="2" id="KW-0808">Transferase</keyword>
<sequence>MEFLEGTTGYEAALTDLFATTFEDAEGPEEGQVIGGLVSDLVSDTPKVDIRVFRAEQDGAIIAAAIFTSLSFPQDPNRVVLLSPMAVATVHQRKGIGQALLRHALRALREGGADVAITYGDPEYYKRVGFQPITEAQAAAPLPLSMPQGWLGQSLTGTDMPKLVGASRCVEALHRKDVW</sequence>